<gene>
    <name evidence="2" type="ORF">DSTB1V02_LOCUS14081</name>
</gene>
<evidence type="ECO:0000313" key="2">
    <source>
        <dbReference type="EMBL" id="CAD7254335.1"/>
    </source>
</evidence>
<proteinExistence type="predicted"/>
<organism evidence="2">
    <name type="scientific">Darwinula stevensoni</name>
    <dbReference type="NCBI Taxonomy" id="69355"/>
    <lineage>
        <taxon>Eukaryota</taxon>
        <taxon>Metazoa</taxon>
        <taxon>Ecdysozoa</taxon>
        <taxon>Arthropoda</taxon>
        <taxon>Crustacea</taxon>
        <taxon>Oligostraca</taxon>
        <taxon>Ostracoda</taxon>
        <taxon>Podocopa</taxon>
        <taxon>Podocopida</taxon>
        <taxon>Darwinulocopina</taxon>
        <taxon>Darwinuloidea</taxon>
        <taxon>Darwinulidae</taxon>
        <taxon>Darwinula</taxon>
    </lineage>
</organism>
<accession>A0A7R9FTH3</accession>
<evidence type="ECO:0000313" key="3">
    <source>
        <dbReference type="Proteomes" id="UP000677054"/>
    </source>
</evidence>
<evidence type="ECO:0000256" key="1">
    <source>
        <dbReference type="SAM" id="SignalP"/>
    </source>
</evidence>
<dbReference type="EMBL" id="CAJPEV010009106">
    <property type="protein sequence ID" value="CAG0905543.1"/>
    <property type="molecule type" value="Genomic_DNA"/>
</dbReference>
<feature type="signal peptide" evidence="1">
    <location>
        <begin position="1"/>
        <end position="22"/>
    </location>
</feature>
<dbReference type="Proteomes" id="UP000677054">
    <property type="component" value="Unassembled WGS sequence"/>
</dbReference>
<name>A0A7R9FTH3_9CRUS</name>
<protein>
    <submittedName>
        <fullName evidence="2">Uncharacterized protein</fullName>
    </submittedName>
</protein>
<dbReference type="AlphaFoldDB" id="A0A7R9FTH3"/>
<sequence length="138" mass="15132">MKEMSWVFALFLVFSIWDPWNPKRGALVRGAKDGRSLGGTWSFSLQQQACLVATSPFNCKLCIQQAGHSFWLFESITTKQSILSAIVACFTNDTNLNVRYGTCRDNLNATAATTTTPAKDAVNFSLCVGRINAQTITG</sequence>
<dbReference type="EMBL" id="LR908624">
    <property type="protein sequence ID" value="CAD7254335.1"/>
    <property type="molecule type" value="Genomic_DNA"/>
</dbReference>
<reference evidence="2" key="1">
    <citation type="submission" date="2020-11" db="EMBL/GenBank/DDBJ databases">
        <authorList>
            <person name="Tran Van P."/>
        </authorList>
    </citation>
    <scope>NUCLEOTIDE SEQUENCE</scope>
</reference>
<feature type="chain" id="PRO_5036210651" evidence="1">
    <location>
        <begin position="23"/>
        <end position="138"/>
    </location>
</feature>
<keyword evidence="1" id="KW-0732">Signal</keyword>
<keyword evidence="3" id="KW-1185">Reference proteome</keyword>